<comment type="caution">
    <text evidence="2">The sequence shown here is derived from an EMBL/GenBank/DDBJ whole genome shotgun (WGS) entry which is preliminary data.</text>
</comment>
<dbReference type="InterPro" id="IPR036116">
    <property type="entry name" value="FN3_sf"/>
</dbReference>
<reference evidence="2" key="1">
    <citation type="submission" date="2021-03" db="EMBL/GenBank/DDBJ databases">
        <title>novel species isolated from a fishpond in China.</title>
        <authorList>
            <person name="Lu H."/>
            <person name="Cai Z."/>
        </authorList>
    </citation>
    <scope>NUCLEOTIDE SEQUENCE</scope>
    <source>
        <strain evidence="2">JCM 30855</strain>
    </source>
</reference>
<dbReference type="Proteomes" id="UP000664654">
    <property type="component" value="Unassembled WGS sequence"/>
</dbReference>
<keyword evidence="3" id="KW-1185">Reference proteome</keyword>
<dbReference type="InterPro" id="IPR050617">
    <property type="entry name" value="E3_ligase_FN3/SPRY"/>
</dbReference>
<feature type="domain" description="Fibronectin type-III" evidence="1">
    <location>
        <begin position="324"/>
        <end position="411"/>
    </location>
</feature>
<evidence type="ECO:0000313" key="3">
    <source>
        <dbReference type="Proteomes" id="UP000664654"/>
    </source>
</evidence>
<dbReference type="CDD" id="cd00063">
    <property type="entry name" value="FN3"/>
    <property type="match status" value="2"/>
</dbReference>
<dbReference type="RefSeq" id="WP_206575839.1">
    <property type="nucleotide sequence ID" value="NZ_JAFKCV010000026.1"/>
</dbReference>
<sequence>MEQCWGIIPGGYYEISEMSPSGVKRQIPVVTQVGSQSYYSKSVSPTSPKGTFTYVIKACNPSNVGCGSTKSVGVTLNPPLSPSSLNTPSKAFANIPYNISWNQSVGSPQSYKVQGEQSGEIYSGTNRSISRTKNVGTYYYKVQACNSLGCGNFGPTSSGTSIVAHPAKPSASVQGASITVSWGGISGAASYSVRYKHNGGAYSTPVNAGTALNYTYYGMGPGTYHFQVRVCLPGNCAWSIDSNSSDVPYYLNGLISGMGGGISPSYREELRGNSTYFDLSPLSGFEIDQITGCTGRREGSRFITDAIFNNCNVTVSYKQIVIPIPSNVTSQLNGYDINVSWSQVSQANSYKVRQRVNGGTWQSPINVGNILNYPFNSLQLGATYEYQVSACNGSNCSYWSATTTDITIPDTPAIPAKPGATVQGKNITVTWSKVAQASSYEISQRKDSGSWGAGFRVGDVNQETFTDLNPGSTYEYKVAACHGNCSAWSLPSNPIAIPDDSVLTPTFFPGTEYHKGIIEVTLNSATSGAIVRYTLDGSPVTLASPQYSSSFKLTKTTTINAKAFKDGLTPSSPISKTYTIQGYSVQATSDEGGAINPSEVEVEHGKTADFDVVAEPGYRLDEVNGCSGLLISENVFQTAPVMDDCSVNARFILADVVSAPFILPDGGTFNGSVTVKIESQTEDTAIFYTLDNTEVSESSTLYEEPLVFTESTVLRVKAYKEGMTESEEVQAEFIVTPMDAPWAELGGEPNDFALNQPSIDQSNFFGATLTFSPDLTP</sequence>
<name>A0A939IR98_9ALTE</name>
<evidence type="ECO:0000313" key="2">
    <source>
        <dbReference type="EMBL" id="MBN7827730.1"/>
    </source>
</evidence>
<dbReference type="PANTHER" id="PTHR24099:SF11">
    <property type="entry name" value="FIBRONECTIN TYPE III DOMAIN-CONTAINING 3BA-RELATED"/>
    <property type="match status" value="1"/>
</dbReference>
<organism evidence="2 3">
    <name type="scientific">Bowmanella dokdonensis</name>
    <dbReference type="NCBI Taxonomy" id="751969"/>
    <lineage>
        <taxon>Bacteria</taxon>
        <taxon>Pseudomonadati</taxon>
        <taxon>Pseudomonadota</taxon>
        <taxon>Gammaproteobacteria</taxon>
        <taxon>Alteromonadales</taxon>
        <taxon>Alteromonadaceae</taxon>
        <taxon>Bowmanella</taxon>
    </lineage>
</organism>
<dbReference type="SUPFAM" id="SSF49265">
    <property type="entry name" value="Fibronectin type III"/>
    <property type="match status" value="2"/>
</dbReference>
<dbReference type="PANTHER" id="PTHR24099">
    <property type="entry name" value="E3 UBIQUITIN-PROTEIN LIGASE TRIM36-RELATED"/>
    <property type="match status" value="1"/>
</dbReference>
<proteinExistence type="predicted"/>
<evidence type="ECO:0000259" key="1">
    <source>
        <dbReference type="PROSITE" id="PS50853"/>
    </source>
</evidence>
<dbReference type="InterPro" id="IPR059177">
    <property type="entry name" value="GH29D-like_dom"/>
</dbReference>
<dbReference type="AlphaFoldDB" id="A0A939IR98"/>
<protein>
    <submittedName>
        <fullName evidence="2">Chitobiase/beta-hexosaminidase C-terminal domain-containing protein</fullName>
    </submittedName>
</protein>
<dbReference type="Gene3D" id="2.60.40.10">
    <property type="entry name" value="Immunoglobulins"/>
    <property type="match status" value="4"/>
</dbReference>
<dbReference type="CDD" id="cd00146">
    <property type="entry name" value="PKD"/>
    <property type="match status" value="1"/>
</dbReference>
<dbReference type="InterPro" id="IPR013783">
    <property type="entry name" value="Ig-like_fold"/>
</dbReference>
<dbReference type="SMART" id="SM00060">
    <property type="entry name" value="FN3"/>
    <property type="match status" value="3"/>
</dbReference>
<gene>
    <name evidence="2" type="ORF">J0A66_21035</name>
</gene>
<dbReference type="PROSITE" id="PS50853">
    <property type="entry name" value="FN3"/>
    <property type="match status" value="2"/>
</dbReference>
<accession>A0A939IR98</accession>
<dbReference type="Pfam" id="PF13290">
    <property type="entry name" value="CHB_HEX_C_1"/>
    <property type="match status" value="2"/>
</dbReference>
<dbReference type="EMBL" id="JAFKCV010000026">
    <property type="protein sequence ID" value="MBN7827730.1"/>
    <property type="molecule type" value="Genomic_DNA"/>
</dbReference>
<dbReference type="InterPro" id="IPR003961">
    <property type="entry name" value="FN3_dom"/>
</dbReference>
<dbReference type="Pfam" id="PF00041">
    <property type="entry name" value="fn3"/>
    <property type="match status" value="1"/>
</dbReference>
<feature type="domain" description="Fibronectin type-III" evidence="1">
    <location>
        <begin position="414"/>
        <end position="500"/>
    </location>
</feature>